<feature type="region of interest" description="Disordered" evidence="1">
    <location>
        <begin position="17"/>
        <end position="104"/>
    </location>
</feature>
<accession>A0A178VQM0</accession>
<evidence type="ECO:0000313" key="2">
    <source>
        <dbReference type="EMBL" id="OAP07403.1"/>
    </source>
</evidence>
<dbReference type="AlphaFoldDB" id="A0A178VQM0"/>
<organism evidence="2 3">
    <name type="scientific">Arabidopsis thaliana</name>
    <name type="common">Mouse-ear cress</name>
    <dbReference type="NCBI Taxonomy" id="3702"/>
    <lineage>
        <taxon>Eukaryota</taxon>
        <taxon>Viridiplantae</taxon>
        <taxon>Streptophyta</taxon>
        <taxon>Embryophyta</taxon>
        <taxon>Tracheophyta</taxon>
        <taxon>Spermatophyta</taxon>
        <taxon>Magnoliopsida</taxon>
        <taxon>eudicotyledons</taxon>
        <taxon>Gunneridae</taxon>
        <taxon>Pentapetalae</taxon>
        <taxon>rosids</taxon>
        <taxon>malvids</taxon>
        <taxon>Brassicales</taxon>
        <taxon>Brassicaceae</taxon>
        <taxon>Camelineae</taxon>
        <taxon>Arabidopsis</taxon>
    </lineage>
</organism>
<reference evidence="3" key="1">
    <citation type="journal article" date="2016" name="Proc. Natl. Acad. Sci. U.S.A.">
        <title>Chromosome-level assembly of Arabidopsis thaliana Ler reveals the extent of translocation and inversion polymorphisms.</title>
        <authorList>
            <person name="Zapata L."/>
            <person name="Ding J."/>
            <person name="Willing E.M."/>
            <person name="Hartwig B."/>
            <person name="Bezdan D."/>
            <person name="Jiao W.B."/>
            <person name="Patel V."/>
            <person name="Velikkakam James G."/>
            <person name="Koornneef M."/>
            <person name="Ossowski S."/>
            <person name="Schneeberger K."/>
        </authorList>
    </citation>
    <scope>NUCLEOTIDE SEQUENCE [LARGE SCALE GENOMIC DNA]</scope>
    <source>
        <strain evidence="3">cv. Landsberg erecta</strain>
    </source>
</reference>
<evidence type="ECO:0000313" key="3">
    <source>
        <dbReference type="Proteomes" id="UP000078284"/>
    </source>
</evidence>
<dbReference type="Proteomes" id="UP000078284">
    <property type="component" value="Chromosome 2"/>
</dbReference>
<proteinExistence type="predicted"/>
<gene>
    <name evidence="2" type="ordered locus">AXX17_At2g04200</name>
</gene>
<evidence type="ECO:0000256" key="1">
    <source>
        <dbReference type="SAM" id="MobiDB-lite"/>
    </source>
</evidence>
<sequence length="104" mass="12293">MWIWSCGRRILKLVRRRRENSRTTQIGRLPEITEEETSQRRDGDQIEAPSDKGGCLPHRKNGASIRVCLPRRKMEHKRMLSSGKKIEHKRMLTSEKMEHKSVEE</sequence>
<name>A0A178VQM0_ARATH</name>
<feature type="compositionally biased region" description="Basic and acidic residues" evidence="1">
    <location>
        <begin position="89"/>
        <end position="104"/>
    </location>
</feature>
<comment type="caution">
    <text evidence="2">The sequence shown here is derived from an EMBL/GenBank/DDBJ whole genome shotgun (WGS) entry which is preliminary data.</text>
</comment>
<protein>
    <submittedName>
        <fullName evidence="2">Uncharacterized protein</fullName>
    </submittedName>
</protein>
<dbReference type="EMBL" id="LUHQ01000002">
    <property type="protein sequence ID" value="OAP07403.1"/>
    <property type="molecule type" value="Genomic_DNA"/>
</dbReference>